<feature type="domain" description="Helix-turn-helix" evidence="1">
    <location>
        <begin position="7"/>
        <end position="57"/>
    </location>
</feature>
<gene>
    <name evidence="2" type="ORF">KP005_19305</name>
</gene>
<dbReference type="Proteomes" id="UP000683493">
    <property type="component" value="Chromosome"/>
</dbReference>
<proteinExistence type="predicted"/>
<name>A0ABX8JPV9_9BACT</name>
<evidence type="ECO:0000313" key="2">
    <source>
        <dbReference type="EMBL" id="QWV97455.1"/>
    </source>
</evidence>
<dbReference type="NCBIfam" id="TIGR01764">
    <property type="entry name" value="excise"/>
    <property type="match status" value="1"/>
</dbReference>
<reference evidence="2 3" key="1">
    <citation type="submission" date="2021-06" db="EMBL/GenBank/DDBJ databases">
        <title>Gemonas diversity in paddy soil.</title>
        <authorList>
            <person name="Liu G."/>
        </authorList>
    </citation>
    <scope>NUCLEOTIDE SEQUENCE [LARGE SCALE GENOMIC DNA]</scope>
    <source>
        <strain evidence="2 3">RG29</strain>
    </source>
</reference>
<evidence type="ECO:0000313" key="3">
    <source>
        <dbReference type="Proteomes" id="UP000683493"/>
    </source>
</evidence>
<organism evidence="2 3">
    <name type="scientific">Geomonas diazotrophica</name>
    <dbReference type="NCBI Taxonomy" id="2843197"/>
    <lineage>
        <taxon>Bacteria</taxon>
        <taxon>Pseudomonadati</taxon>
        <taxon>Thermodesulfobacteriota</taxon>
        <taxon>Desulfuromonadia</taxon>
        <taxon>Geobacterales</taxon>
        <taxon>Geobacteraceae</taxon>
        <taxon>Geomonas</taxon>
    </lineage>
</organism>
<evidence type="ECO:0000259" key="1">
    <source>
        <dbReference type="Pfam" id="PF12728"/>
    </source>
</evidence>
<protein>
    <submittedName>
        <fullName evidence="2">Helix-turn-helix domain-containing protein</fullName>
    </submittedName>
</protein>
<dbReference type="InterPro" id="IPR041657">
    <property type="entry name" value="HTH_17"/>
</dbReference>
<dbReference type="InterPro" id="IPR010093">
    <property type="entry name" value="SinI_DNA-bd"/>
</dbReference>
<dbReference type="EMBL" id="CP076724">
    <property type="protein sequence ID" value="QWV97455.1"/>
    <property type="molecule type" value="Genomic_DNA"/>
</dbReference>
<accession>A0ABX8JPV9</accession>
<sequence length="75" mass="8453">MAALTTLLTTQEAAEILRVKESTLEQWRWQGRGPQFVKLGRLVRYRLADLEAYLAERVSASTTVTSHMLKCDSVG</sequence>
<keyword evidence="3" id="KW-1185">Reference proteome</keyword>
<dbReference type="Pfam" id="PF12728">
    <property type="entry name" value="HTH_17"/>
    <property type="match status" value="1"/>
</dbReference>